<comment type="caution">
    <text evidence="10">The sequence shown here is derived from an EMBL/GenBank/DDBJ whole genome shotgun (WGS) entry which is preliminary data.</text>
</comment>
<feature type="transmembrane region" description="Helical" evidence="8">
    <location>
        <begin position="109"/>
        <end position="128"/>
    </location>
</feature>
<feature type="transmembrane region" description="Helical" evidence="8">
    <location>
        <begin position="400"/>
        <end position="420"/>
    </location>
</feature>
<dbReference type="GO" id="GO:0016763">
    <property type="term" value="F:pentosyltransferase activity"/>
    <property type="evidence" value="ECO:0007669"/>
    <property type="project" value="TreeGrafter"/>
</dbReference>
<feature type="transmembrane region" description="Helical" evidence="8">
    <location>
        <begin position="205"/>
        <end position="226"/>
    </location>
</feature>
<dbReference type="GO" id="GO:0005886">
    <property type="term" value="C:plasma membrane"/>
    <property type="evidence" value="ECO:0007669"/>
    <property type="project" value="UniProtKB-SubCell"/>
</dbReference>
<keyword evidence="4" id="KW-0808">Transferase</keyword>
<keyword evidence="3" id="KW-0328">Glycosyltransferase</keyword>
<protein>
    <submittedName>
        <fullName evidence="10">Glycosyltransferase family 39 protein</fullName>
    </submittedName>
</protein>
<dbReference type="InterPro" id="IPR038731">
    <property type="entry name" value="RgtA/B/C-like"/>
</dbReference>
<dbReference type="Pfam" id="PF13231">
    <property type="entry name" value="PMT_2"/>
    <property type="match status" value="1"/>
</dbReference>
<reference evidence="10" key="2">
    <citation type="submission" date="2020-08" db="EMBL/GenBank/DDBJ databases">
        <authorList>
            <person name="Chen M."/>
            <person name="Teng W."/>
            <person name="Zhao L."/>
            <person name="Hu C."/>
            <person name="Zhou Y."/>
            <person name="Han B."/>
            <person name="Song L."/>
            <person name="Shu W."/>
        </authorList>
    </citation>
    <scope>NUCLEOTIDE SEQUENCE</scope>
    <source>
        <strain evidence="10">FACHB-1375</strain>
    </source>
</reference>
<evidence type="ECO:0000256" key="3">
    <source>
        <dbReference type="ARBA" id="ARBA00022676"/>
    </source>
</evidence>
<dbReference type="GO" id="GO:0009103">
    <property type="term" value="P:lipopolysaccharide biosynthetic process"/>
    <property type="evidence" value="ECO:0007669"/>
    <property type="project" value="UniProtKB-ARBA"/>
</dbReference>
<dbReference type="Proteomes" id="UP000641646">
    <property type="component" value="Unassembled WGS sequence"/>
</dbReference>
<dbReference type="EMBL" id="JACJPW010000040">
    <property type="protein sequence ID" value="MBD2182672.1"/>
    <property type="molecule type" value="Genomic_DNA"/>
</dbReference>
<evidence type="ECO:0000256" key="5">
    <source>
        <dbReference type="ARBA" id="ARBA00022692"/>
    </source>
</evidence>
<feature type="transmembrane region" description="Helical" evidence="8">
    <location>
        <begin position="6"/>
        <end position="23"/>
    </location>
</feature>
<evidence type="ECO:0000313" key="11">
    <source>
        <dbReference type="Proteomes" id="UP000641646"/>
    </source>
</evidence>
<feature type="transmembrane region" description="Helical" evidence="8">
    <location>
        <begin position="341"/>
        <end position="361"/>
    </location>
</feature>
<evidence type="ECO:0000256" key="7">
    <source>
        <dbReference type="ARBA" id="ARBA00023136"/>
    </source>
</evidence>
<dbReference type="RefSeq" id="WP_190465619.1">
    <property type="nucleotide sequence ID" value="NZ_JACJPW010000040.1"/>
</dbReference>
<evidence type="ECO:0000313" key="10">
    <source>
        <dbReference type="EMBL" id="MBD2182672.1"/>
    </source>
</evidence>
<keyword evidence="7 8" id="KW-0472">Membrane</keyword>
<dbReference type="PANTHER" id="PTHR33908:SF3">
    <property type="entry name" value="UNDECAPRENYL PHOSPHATE-ALPHA-4-AMINO-4-DEOXY-L-ARABINOSE ARABINOSYL TRANSFERASE"/>
    <property type="match status" value="1"/>
</dbReference>
<keyword evidence="2" id="KW-1003">Cell membrane</keyword>
<dbReference type="InterPro" id="IPR050297">
    <property type="entry name" value="LipidA_mod_glycosyltrf_83"/>
</dbReference>
<evidence type="ECO:0000256" key="6">
    <source>
        <dbReference type="ARBA" id="ARBA00022989"/>
    </source>
</evidence>
<name>A0A926VF84_9CYAN</name>
<feature type="transmembrane region" description="Helical" evidence="8">
    <location>
        <begin position="373"/>
        <end position="388"/>
    </location>
</feature>
<feature type="transmembrane region" description="Helical" evidence="8">
    <location>
        <begin position="162"/>
        <end position="179"/>
    </location>
</feature>
<evidence type="ECO:0000256" key="4">
    <source>
        <dbReference type="ARBA" id="ARBA00022679"/>
    </source>
</evidence>
<keyword evidence="6 8" id="KW-1133">Transmembrane helix</keyword>
<feature type="transmembrane region" description="Helical" evidence="8">
    <location>
        <begin position="134"/>
        <end position="155"/>
    </location>
</feature>
<proteinExistence type="predicted"/>
<dbReference type="AlphaFoldDB" id="A0A926VF84"/>
<feature type="transmembrane region" description="Helical" evidence="8">
    <location>
        <begin position="302"/>
        <end position="321"/>
    </location>
</feature>
<comment type="subcellular location">
    <subcellularLocation>
        <location evidence="1">Cell membrane</location>
        <topology evidence="1">Multi-pass membrane protein</topology>
    </subcellularLocation>
</comment>
<dbReference type="GO" id="GO:0010041">
    <property type="term" value="P:response to iron(III) ion"/>
    <property type="evidence" value="ECO:0007669"/>
    <property type="project" value="TreeGrafter"/>
</dbReference>
<reference evidence="10" key="1">
    <citation type="journal article" date="2015" name="ISME J.">
        <title>Draft Genome Sequence of Streptomyces incarnatus NRRL8089, which Produces the Nucleoside Antibiotic Sinefungin.</title>
        <authorList>
            <person name="Oshima K."/>
            <person name="Hattori M."/>
            <person name="Shimizu H."/>
            <person name="Fukuda K."/>
            <person name="Nemoto M."/>
            <person name="Inagaki K."/>
            <person name="Tamura T."/>
        </authorList>
    </citation>
    <scope>NUCLEOTIDE SEQUENCE</scope>
    <source>
        <strain evidence="10">FACHB-1375</strain>
    </source>
</reference>
<feature type="domain" description="Glycosyltransferase RgtA/B/C/D-like" evidence="9">
    <location>
        <begin position="92"/>
        <end position="251"/>
    </location>
</feature>
<evidence type="ECO:0000256" key="2">
    <source>
        <dbReference type="ARBA" id="ARBA00022475"/>
    </source>
</evidence>
<evidence type="ECO:0000259" key="9">
    <source>
        <dbReference type="Pfam" id="PF13231"/>
    </source>
</evidence>
<feature type="transmembrane region" description="Helical" evidence="8">
    <location>
        <begin position="277"/>
        <end position="295"/>
    </location>
</feature>
<feature type="transmembrane region" description="Helical" evidence="8">
    <location>
        <begin position="233"/>
        <end position="257"/>
    </location>
</feature>
<gene>
    <name evidence="10" type="ORF">H6G03_16460</name>
</gene>
<accession>A0A926VF84</accession>
<keyword evidence="5 8" id="KW-0812">Transmembrane</keyword>
<evidence type="ECO:0000256" key="8">
    <source>
        <dbReference type="SAM" id="Phobius"/>
    </source>
</evidence>
<sequence>MKISRHHLGLAIAFALGITLRFWHLDFKPLWLDEVITALITLGRSYSDVPVEVVFPISRLPEIFTFNSAATCPEIARTLATQSTHPPLFFCLMHAWVAKFGTQYSALRMVLRSLPALFGVGAIAAIYWLNRVAFSRPTGLMAAALMAVSPFGLYISQEARHYTLPVLLITLSLLVLIQIQQDIQQQKLRPIVWFSWVAINTTGLYVHYFYILALLAEFATLIVFLLKRQQLKAFFPTLPIIPLLAMFLPFAFFIPWLPILIGHFGRPETSWLPAPQNIAPLYQTIAAWLLMVIALPVENQPLWIAIPAGLLMIIFGGWLGWHVFQGIKQLWHNEATQMATLTLASFSLFVLLELLAIVYILGKDITIAPRYNFVYYPAICALIAAALVNKESQKFSTSKLSPTLLLVGILSCIFVLYGMAFQKPYHPQRVAQDMLREPNVSLMVVMGYKDSQDIALGLSFALGIDQFSPTQCEVNASICPTFAFFKLSPGYDSVWQNLSQLPTPQKLPLNLWVVAPGLRQRDYPPQLALSGQTNCAIDPSEYHRIGIPYQLYRCYS</sequence>
<dbReference type="PANTHER" id="PTHR33908">
    <property type="entry name" value="MANNOSYLTRANSFERASE YKCB-RELATED"/>
    <property type="match status" value="1"/>
</dbReference>
<evidence type="ECO:0000256" key="1">
    <source>
        <dbReference type="ARBA" id="ARBA00004651"/>
    </source>
</evidence>
<keyword evidence="11" id="KW-1185">Reference proteome</keyword>
<organism evidence="10 11">
    <name type="scientific">Aerosakkonema funiforme FACHB-1375</name>
    <dbReference type="NCBI Taxonomy" id="2949571"/>
    <lineage>
        <taxon>Bacteria</taxon>
        <taxon>Bacillati</taxon>
        <taxon>Cyanobacteriota</taxon>
        <taxon>Cyanophyceae</taxon>
        <taxon>Oscillatoriophycideae</taxon>
        <taxon>Aerosakkonematales</taxon>
        <taxon>Aerosakkonemataceae</taxon>
        <taxon>Aerosakkonema</taxon>
    </lineage>
</organism>